<proteinExistence type="predicted"/>
<keyword evidence="4" id="KW-1185">Reference proteome</keyword>
<feature type="coiled-coil region" evidence="1">
    <location>
        <begin position="265"/>
        <end position="292"/>
    </location>
</feature>
<evidence type="ECO:0000259" key="2">
    <source>
        <dbReference type="Pfam" id="PF06985"/>
    </source>
</evidence>
<organism evidence="3 4">
    <name type="scientific">Aspergillus sergii</name>
    <dbReference type="NCBI Taxonomy" id="1034303"/>
    <lineage>
        <taxon>Eukaryota</taxon>
        <taxon>Fungi</taxon>
        <taxon>Dikarya</taxon>
        <taxon>Ascomycota</taxon>
        <taxon>Pezizomycotina</taxon>
        <taxon>Eurotiomycetes</taxon>
        <taxon>Eurotiomycetidae</taxon>
        <taxon>Eurotiales</taxon>
        <taxon>Aspergillaceae</taxon>
        <taxon>Aspergillus</taxon>
        <taxon>Aspergillus subgen. Circumdati</taxon>
    </lineage>
</organism>
<dbReference type="InterPro" id="IPR052895">
    <property type="entry name" value="HetReg/Transcr_Mod"/>
</dbReference>
<dbReference type="Proteomes" id="UP000325945">
    <property type="component" value="Unassembled WGS sequence"/>
</dbReference>
<evidence type="ECO:0000313" key="3">
    <source>
        <dbReference type="EMBL" id="KAE8332740.1"/>
    </source>
</evidence>
<dbReference type="PANTHER" id="PTHR24148:SF64">
    <property type="entry name" value="HETEROKARYON INCOMPATIBILITY DOMAIN-CONTAINING PROTEIN"/>
    <property type="match status" value="1"/>
</dbReference>
<dbReference type="Pfam" id="PF06985">
    <property type="entry name" value="HET"/>
    <property type="match status" value="1"/>
</dbReference>
<accession>A0A5N6XMD8</accession>
<name>A0A5N6XMD8_9EURO</name>
<evidence type="ECO:0000256" key="1">
    <source>
        <dbReference type="SAM" id="Coils"/>
    </source>
</evidence>
<reference evidence="4" key="1">
    <citation type="submission" date="2019-04" db="EMBL/GenBank/DDBJ databases">
        <title>Friends and foes A comparative genomics studyof 23 Aspergillus species from section Flavi.</title>
        <authorList>
            <consortium name="DOE Joint Genome Institute"/>
            <person name="Kjaerbolling I."/>
            <person name="Vesth T."/>
            <person name="Frisvad J.C."/>
            <person name="Nybo J.L."/>
            <person name="Theobald S."/>
            <person name="Kildgaard S."/>
            <person name="Isbrandt T."/>
            <person name="Kuo A."/>
            <person name="Sato A."/>
            <person name="Lyhne E.K."/>
            <person name="Kogle M.E."/>
            <person name="Wiebenga A."/>
            <person name="Kun R.S."/>
            <person name="Lubbers R.J."/>
            <person name="Makela M.R."/>
            <person name="Barry K."/>
            <person name="Chovatia M."/>
            <person name="Clum A."/>
            <person name="Daum C."/>
            <person name="Haridas S."/>
            <person name="He G."/>
            <person name="LaButti K."/>
            <person name="Lipzen A."/>
            <person name="Mondo S."/>
            <person name="Riley R."/>
            <person name="Salamov A."/>
            <person name="Simmons B.A."/>
            <person name="Magnuson J.K."/>
            <person name="Henrissat B."/>
            <person name="Mortensen U.H."/>
            <person name="Larsen T.O."/>
            <person name="Devries R.P."/>
            <person name="Grigoriev I.V."/>
            <person name="Machida M."/>
            <person name="Baker S.E."/>
            <person name="Andersen M.R."/>
        </authorList>
    </citation>
    <scope>NUCLEOTIDE SEQUENCE [LARGE SCALE GENOMIC DNA]</scope>
    <source>
        <strain evidence="4">CBS 130017</strain>
    </source>
</reference>
<dbReference type="Pfam" id="PF26639">
    <property type="entry name" value="Het-6_barrel"/>
    <property type="match status" value="1"/>
</dbReference>
<dbReference type="AlphaFoldDB" id="A0A5N6XMD8"/>
<gene>
    <name evidence="3" type="ORF">BDV39DRAFT_215806</name>
</gene>
<dbReference type="PANTHER" id="PTHR24148">
    <property type="entry name" value="ANKYRIN REPEAT DOMAIN-CONTAINING PROTEIN 39 HOMOLOG-RELATED"/>
    <property type="match status" value="1"/>
</dbReference>
<sequence>MEQAMNEEIPSYVYSHIEPDEFRVLKIVEVYPLIKFSLEAFSIYEAPGYEALSYAWGTSSEMEESLCNGARFRISRTLGQALRGIHAHSGGGWIWVDAICINQTDAEEKAHQVAGMGELYSCADQVLVWLGDAADQSDLACALLPELTEKIWTLRDSEGGWRPLSTDDIVAQGLPHPDDPLWCAALLLYSRAWFQRLWIVQEVVLGPACVFLCGLQQIEWHVLVNFAIATSKSFFVSNIAGLHVKAMGEDRVSRSTNGIRLIRNSRRLKDSLEDDEKEITRLQATMDIMQSQGASVKVDYVYAVRDMLPDALRDQMVVDYSDDVKQNYGMVHARLFRQFLERLNDWPSLRFPPNAGHEDIPSWCPPWGSGWNYSYLPIIGCQAGTPAAISLSSSSNRLCLEPSDDGEEALCIAGISVDTAQEIVPLSPVFNGSTSVLHARRILRAVKDCSAHIPDGADDHQRLLGVLIGQCGWLKSPQFSGRPDGDVLDGFVSFLEHLAVNKEHEGDANPVPVNIDTAEYFLDQHRFWRGYLNLIMIRWQARSFALTTKGRMAIVPCHTKPGDTVCVFLGGTLPQVLSRHDDGVHWKYVGPSVVDGIMEGEVFSTREEWMHNKEIFCLR</sequence>
<protein>
    <submittedName>
        <fullName evidence="3">Heterokaryon incompatibility protein-domain-containing protein</fullName>
    </submittedName>
</protein>
<feature type="domain" description="Heterokaryon incompatibility" evidence="2">
    <location>
        <begin position="49"/>
        <end position="202"/>
    </location>
</feature>
<keyword evidence="1" id="KW-0175">Coiled coil</keyword>
<dbReference type="InterPro" id="IPR010730">
    <property type="entry name" value="HET"/>
</dbReference>
<evidence type="ECO:0000313" key="4">
    <source>
        <dbReference type="Proteomes" id="UP000325945"/>
    </source>
</evidence>
<dbReference type="EMBL" id="ML741764">
    <property type="protein sequence ID" value="KAE8332740.1"/>
    <property type="molecule type" value="Genomic_DNA"/>
</dbReference>